<reference evidence="4" key="1">
    <citation type="submission" date="2021-01" db="EMBL/GenBank/DDBJ databases">
        <authorList>
            <person name="Corre E."/>
            <person name="Pelletier E."/>
            <person name="Niang G."/>
            <person name="Scheremetjew M."/>
            <person name="Finn R."/>
            <person name="Kale V."/>
            <person name="Holt S."/>
            <person name="Cochrane G."/>
            <person name="Meng A."/>
            <person name="Brown T."/>
            <person name="Cohen L."/>
        </authorList>
    </citation>
    <scope>NUCLEOTIDE SEQUENCE</scope>
    <source>
        <strain evidence="4">SoJaBio B1-5/56/2</strain>
    </source>
</reference>
<evidence type="ECO:0000256" key="1">
    <source>
        <dbReference type="ARBA" id="ARBA00022737"/>
    </source>
</evidence>
<organism evidence="4">
    <name type="scientific">Paramoeba aestuarina</name>
    <dbReference type="NCBI Taxonomy" id="180227"/>
    <lineage>
        <taxon>Eukaryota</taxon>
        <taxon>Amoebozoa</taxon>
        <taxon>Discosea</taxon>
        <taxon>Flabellinia</taxon>
        <taxon>Dactylopodida</taxon>
        <taxon>Paramoebidae</taxon>
        <taxon>Paramoeba</taxon>
    </lineage>
</organism>
<feature type="region of interest" description="Disordered" evidence="3">
    <location>
        <begin position="178"/>
        <end position="200"/>
    </location>
</feature>
<dbReference type="EMBL" id="HBKR01030520">
    <property type="protein sequence ID" value="CAE2325874.1"/>
    <property type="molecule type" value="Transcribed_RNA"/>
</dbReference>
<evidence type="ECO:0000313" key="4">
    <source>
        <dbReference type="EMBL" id="CAE2325874.1"/>
    </source>
</evidence>
<dbReference type="InterPro" id="IPR011990">
    <property type="entry name" value="TPR-like_helical_dom_sf"/>
</dbReference>
<evidence type="ECO:0008006" key="5">
    <source>
        <dbReference type="Google" id="ProtNLM"/>
    </source>
</evidence>
<dbReference type="Gene3D" id="1.25.40.10">
    <property type="entry name" value="Tetratricopeptide repeat domain"/>
    <property type="match status" value="2"/>
</dbReference>
<accession>A0A7S4U9U0</accession>
<name>A0A7S4U9U0_9EUKA</name>
<dbReference type="InterPro" id="IPR019734">
    <property type="entry name" value="TPR_rpt"/>
</dbReference>
<proteinExistence type="predicted"/>
<feature type="compositionally biased region" description="Acidic residues" evidence="3">
    <location>
        <begin position="187"/>
        <end position="200"/>
    </location>
</feature>
<keyword evidence="1" id="KW-0677">Repeat</keyword>
<dbReference type="SMART" id="SM00028">
    <property type="entry name" value="TPR"/>
    <property type="match status" value="3"/>
</dbReference>
<dbReference type="SUPFAM" id="SSF48452">
    <property type="entry name" value="TPR-like"/>
    <property type="match status" value="1"/>
</dbReference>
<dbReference type="PANTHER" id="PTHR45641:SF19">
    <property type="entry name" value="NEPHROCYSTIN-3"/>
    <property type="match status" value="1"/>
</dbReference>
<dbReference type="PANTHER" id="PTHR45641">
    <property type="entry name" value="TETRATRICOPEPTIDE REPEAT PROTEIN (AFU_ORTHOLOGUE AFUA_6G03870)"/>
    <property type="match status" value="1"/>
</dbReference>
<evidence type="ECO:0000256" key="2">
    <source>
        <dbReference type="ARBA" id="ARBA00022803"/>
    </source>
</evidence>
<protein>
    <recommendedName>
        <fullName evidence="5">Kinesin light chain</fullName>
    </recommendedName>
</protein>
<keyword evidence="2" id="KW-0802">TPR repeat</keyword>
<evidence type="ECO:0000256" key="3">
    <source>
        <dbReference type="SAM" id="MobiDB-lite"/>
    </source>
</evidence>
<sequence length="200" mass="22262">MNVGVQYMRLRDYDKALLYFREALVIFKHLYGDNHPLIGSVSYNKAIVCFNLGRYEEAADAYLTAFELYAESMGEDHPHTFDAGNGACDALAAGGNFRQAAEIKTKILNIQTAVLGNSHPLAVQTLYNLARIEAGGEMIAEALEHYALAAERAVEAFGAESNNTQIITKQYLSFKDLVEGNDKENEEKGEENQEEENKEE</sequence>
<dbReference type="AlphaFoldDB" id="A0A7S4U9U0"/>
<gene>
    <name evidence="4" type="ORF">NAES01612_LOCUS20009</name>
</gene>
<dbReference type="Pfam" id="PF13424">
    <property type="entry name" value="TPR_12"/>
    <property type="match status" value="1"/>
</dbReference>